<reference evidence="2 3" key="1">
    <citation type="journal article" date="2010" name="J. Bacteriol.">
        <title>Genome sequences of Pelagibaca bermudensis HTCC2601T and Maritimibacter alkaliphilus HTCC2654T, the type strains of two marine Roseobacter genera.</title>
        <authorList>
            <person name="Thrash J.C."/>
            <person name="Cho J.C."/>
            <person name="Ferriera S."/>
            <person name="Johnson J."/>
            <person name="Vergin K.L."/>
            <person name="Giovannoni S.J."/>
        </authorList>
    </citation>
    <scope>NUCLEOTIDE SEQUENCE [LARGE SCALE GENOMIC DNA]</scope>
    <source>
        <strain evidence="2 3">HTCC2654</strain>
    </source>
</reference>
<protein>
    <submittedName>
        <fullName evidence="2">Uncharacterized protein</fullName>
    </submittedName>
</protein>
<evidence type="ECO:0000313" key="3">
    <source>
        <dbReference type="Proteomes" id="UP000002931"/>
    </source>
</evidence>
<dbReference type="AlphaFoldDB" id="A3VH15"/>
<organism evidence="2 3">
    <name type="scientific">Maritimibacter alkaliphilus HTCC2654</name>
    <dbReference type="NCBI Taxonomy" id="314271"/>
    <lineage>
        <taxon>Bacteria</taxon>
        <taxon>Pseudomonadati</taxon>
        <taxon>Pseudomonadota</taxon>
        <taxon>Alphaproteobacteria</taxon>
        <taxon>Rhodobacterales</taxon>
        <taxon>Roseobacteraceae</taxon>
        <taxon>Maritimibacter</taxon>
    </lineage>
</organism>
<gene>
    <name evidence="2" type="ORF">RB2654_14830</name>
</gene>
<feature type="region of interest" description="Disordered" evidence="1">
    <location>
        <begin position="1"/>
        <end position="63"/>
    </location>
</feature>
<name>A3VH15_9RHOB</name>
<sequence length="63" mass="7000">MRLLRVPCRGRVEGAAVRGRPIGEPRRGKREPHLHGTRPHGRNGRGSGARGLSCRDRRDRPVG</sequence>
<evidence type="ECO:0000313" key="2">
    <source>
        <dbReference type="EMBL" id="EAQ12570.1"/>
    </source>
</evidence>
<dbReference type="Proteomes" id="UP000002931">
    <property type="component" value="Unassembled WGS sequence"/>
</dbReference>
<feature type="compositionally biased region" description="Basic and acidic residues" evidence="1">
    <location>
        <begin position="21"/>
        <end position="34"/>
    </location>
</feature>
<dbReference type="STRING" id="314271.RB2654_14830"/>
<comment type="caution">
    <text evidence="2">The sequence shown here is derived from an EMBL/GenBank/DDBJ whole genome shotgun (WGS) entry which is preliminary data.</text>
</comment>
<accession>A3VH15</accession>
<dbReference type="HOGENOM" id="CLU_2880584_0_0_5"/>
<evidence type="ECO:0000256" key="1">
    <source>
        <dbReference type="SAM" id="MobiDB-lite"/>
    </source>
</evidence>
<feature type="compositionally biased region" description="Basic and acidic residues" evidence="1">
    <location>
        <begin position="53"/>
        <end position="63"/>
    </location>
</feature>
<proteinExistence type="predicted"/>
<keyword evidence="3" id="KW-1185">Reference proteome</keyword>
<dbReference type="EMBL" id="AAMT01000008">
    <property type="protein sequence ID" value="EAQ12570.1"/>
    <property type="molecule type" value="Genomic_DNA"/>
</dbReference>